<dbReference type="InterPro" id="IPR027417">
    <property type="entry name" value="P-loop_NTPase"/>
</dbReference>
<dbReference type="Gene3D" id="3.40.50.300">
    <property type="entry name" value="P-loop containing nucleotide triphosphate hydrolases"/>
    <property type="match status" value="1"/>
</dbReference>
<dbReference type="RefSeq" id="WP_051575580.1">
    <property type="nucleotide sequence ID" value="NZ_AQRA01000001.1"/>
</dbReference>
<comment type="caution">
    <text evidence="1">The sequence shown here is derived from an EMBL/GenBank/DDBJ whole genome shotgun (WGS) entry which is preliminary data.</text>
</comment>
<name>A0A023C1Q7_9FLAO</name>
<keyword evidence="2" id="KW-1185">Reference proteome</keyword>
<reference evidence="1 2" key="1">
    <citation type="submission" date="2014-04" db="EMBL/GenBank/DDBJ databases">
        <title>Aquimarina sp. 22II-S11-z7 Genome Sequencing.</title>
        <authorList>
            <person name="Lai Q."/>
        </authorList>
    </citation>
    <scope>NUCLEOTIDE SEQUENCE [LARGE SCALE GENOMIC DNA]</scope>
    <source>
        <strain evidence="1 2">22II-S11-z7</strain>
    </source>
</reference>
<sequence length="206" mass="24918">MIVCFEGPSAIGKTQLSKQLNKTSVIIPEVNVLFKGEEKKDTFWYYKKQIERYQLSLESDEMSILDGDIFQPLWYNWIYCYPAEFYSKEETHAFFLKAIRENRICFPDLYILFETTVNKLKERKKNDLTRSRRNFEKHLKMIQPQRKYFAFLKEKTDINVEFVEYDDLESTKRRVLEIISTNQKREINCENNFKQITNWLDKTIVN</sequence>
<dbReference type="EMBL" id="AQRA01000001">
    <property type="protein sequence ID" value="EZH75868.1"/>
    <property type="molecule type" value="Genomic_DNA"/>
</dbReference>
<dbReference type="STRING" id="1317122.ATO12_03500"/>
<proteinExistence type="predicted"/>
<dbReference type="SUPFAM" id="SSF52540">
    <property type="entry name" value="P-loop containing nucleoside triphosphate hydrolases"/>
    <property type="match status" value="1"/>
</dbReference>
<evidence type="ECO:0008006" key="3">
    <source>
        <dbReference type="Google" id="ProtNLM"/>
    </source>
</evidence>
<protein>
    <recommendedName>
        <fullName evidence="3">Chloramphenicol acetyltransferase</fullName>
    </recommendedName>
</protein>
<dbReference type="OrthoDB" id="8281890at2"/>
<dbReference type="AlphaFoldDB" id="A0A023C1Q7"/>
<gene>
    <name evidence="1" type="ORF">ATO12_03500</name>
</gene>
<evidence type="ECO:0000313" key="1">
    <source>
        <dbReference type="EMBL" id="EZH75868.1"/>
    </source>
</evidence>
<dbReference type="Proteomes" id="UP000023541">
    <property type="component" value="Unassembled WGS sequence"/>
</dbReference>
<organism evidence="1 2">
    <name type="scientific">Aquimarina atlantica</name>
    <dbReference type="NCBI Taxonomy" id="1317122"/>
    <lineage>
        <taxon>Bacteria</taxon>
        <taxon>Pseudomonadati</taxon>
        <taxon>Bacteroidota</taxon>
        <taxon>Flavobacteriia</taxon>
        <taxon>Flavobacteriales</taxon>
        <taxon>Flavobacteriaceae</taxon>
        <taxon>Aquimarina</taxon>
    </lineage>
</organism>
<dbReference type="eggNOG" id="COG2019">
    <property type="taxonomic scope" value="Bacteria"/>
</dbReference>
<evidence type="ECO:0000313" key="2">
    <source>
        <dbReference type="Proteomes" id="UP000023541"/>
    </source>
</evidence>
<accession>A0A023C1Q7</accession>